<dbReference type="EMBL" id="CP123872">
    <property type="protein sequence ID" value="WND02874.1"/>
    <property type="molecule type" value="Genomic_DNA"/>
</dbReference>
<sequence length="123" mass="14098">MMKNTASIILTSALLLSSAVTSQDQAQQRPLHCGPAPQDFPVIPNAETATTKQVVEARKNILAYSQKIDVYFTCMEQRTQYIKAYMSKDQLSRYENDMTDLNNKLRDAQIEMNRVIRALRSRR</sequence>
<evidence type="ECO:0000313" key="3">
    <source>
        <dbReference type="EMBL" id="WND02874.1"/>
    </source>
</evidence>
<reference evidence="3" key="1">
    <citation type="submission" date="2023-04" db="EMBL/GenBank/DDBJ databases">
        <title>Complete genome sequence of Temperatibacter marinus.</title>
        <authorList>
            <person name="Rong J.-C."/>
            <person name="Yi M.-L."/>
            <person name="Zhao Q."/>
        </authorList>
    </citation>
    <scope>NUCLEOTIDE SEQUENCE</scope>
    <source>
        <strain evidence="3">NBRC 110045</strain>
    </source>
</reference>
<keyword evidence="4" id="KW-1185">Reference proteome</keyword>
<evidence type="ECO:0000256" key="2">
    <source>
        <dbReference type="SAM" id="SignalP"/>
    </source>
</evidence>
<dbReference type="RefSeq" id="WP_310798713.1">
    <property type="nucleotide sequence ID" value="NZ_CP123872.1"/>
</dbReference>
<protein>
    <submittedName>
        <fullName evidence="3">Uncharacterized protein</fullName>
    </submittedName>
</protein>
<gene>
    <name evidence="3" type="ORF">QGN29_00670</name>
</gene>
<dbReference type="KEGG" id="tmk:QGN29_00670"/>
<evidence type="ECO:0000256" key="1">
    <source>
        <dbReference type="SAM" id="Coils"/>
    </source>
</evidence>
<feature type="chain" id="PRO_5041246160" evidence="2">
    <location>
        <begin position="23"/>
        <end position="123"/>
    </location>
</feature>
<feature type="coiled-coil region" evidence="1">
    <location>
        <begin position="91"/>
        <end position="118"/>
    </location>
</feature>
<dbReference type="AlphaFoldDB" id="A0AA52H9G2"/>
<accession>A0AA52H9G2</accession>
<dbReference type="Proteomes" id="UP001268683">
    <property type="component" value="Chromosome"/>
</dbReference>
<evidence type="ECO:0000313" key="4">
    <source>
        <dbReference type="Proteomes" id="UP001268683"/>
    </source>
</evidence>
<feature type="signal peptide" evidence="2">
    <location>
        <begin position="1"/>
        <end position="22"/>
    </location>
</feature>
<organism evidence="3 4">
    <name type="scientific">Temperatibacter marinus</name>
    <dbReference type="NCBI Taxonomy" id="1456591"/>
    <lineage>
        <taxon>Bacteria</taxon>
        <taxon>Pseudomonadati</taxon>
        <taxon>Pseudomonadota</taxon>
        <taxon>Alphaproteobacteria</taxon>
        <taxon>Kordiimonadales</taxon>
        <taxon>Temperatibacteraceae</taxon>
        <taxon>Temperatibacter</taxon>
    </lineage>
</organism>
<keyword evidence="1" id="KW-0175">Coiled coil</keyword>
<keyword evidence="2" id="KW-0732">Signal</keyword>
<name>A0AA52H9G2_9PROT</name>
<proteinExistence type="predicted"/>